<keyword evidence="3" id="KW-1185">Reference proteome</keyword>
<dbReference type="OrthoDB" id="9809324at2"/>
<dbReference type="EMBL" id="VLLG01000003">
    <property type="protein sequence ID" value="TWI89285.1"/>
    <property type="molecule type" value="Genomic_DNA"/>
</dbReference>
<name>A0A562T6X6_CHIJA</name>
<evidence type="ECO:0000313" key="3">
    <source>
        <dbReference type="Proteomes" id="UP000316778"/>
    </source>
</evidence>
<dbReference type="Pfam" id="PF13175">
    <property type="entry name" value="AAA_15"/>
    <property type="match status" value="1"/>
</dbReference>
<dbReference type="GO" id="GO:0016887">
    <property type="term" value="F:ATP hydrolysis activity"/>
    <property type="evidence" value="ECO:0007669"/>
    <property type="project" value="InterPro"/>
</dbReference>
<dbReference type="GO" id="GO:0005524">
    <property type="term" value="F:ATP binding"/>
    <property type="evidence" value="ECO:0007669"/>
    <property type="project" value="InterPro"/>
</dbReference>
<dbReference type="PANTHER" id="PTHR43581:SF4">
    <property type="entry name" value="ATP_GTP PHOSPHATASE"/>
    <property type="match status" value="1"/>
</dbReference>
<dbReference type="SUPFAM" id="SSF52540">
    <property type="entry name" value="P-loop containing nucleoside triphosphate hydrolases"/>
    <property type="match status" value="1"/>
</dbReference>
<dbReference type="InterPro" id="IPR041685">
    <property type="entry name" value="AAA_GajA/Old/RecF-like"/>
</dbReference>
<dbReference type="Proteomes" id="UP000316778">
    <property type="component" value="Unassembled WGS sequence"/>
</dbReference>
<dbReference type="AlphaFoldDB" id="A0A562T6X6"/>
<comment type="caution">
    <text evidence="2">The sequence shown here is derived from an EMBL/GenBank/DDBJ whole genome shotgun (WGS) entry which is preliminary data.</text>
</comment>
<evidence type="ECO:0000259" key="1">
    <source>
        <dbReference type="Pfam" id="PF13175"/>
    </source>
</evidence>
<dbReference type="InterPro" id="IPR027417">
    <property type="entry name" value="P-loop_NTPase"/>
</dbReference>
<gene>
    <name evidence="2" type="ORF">LX66_3380</name>
</gene>
<dbReference type="Gene3D" id="3.40.50.300">
    <property type="entry name" value="P-loop containing nucleotide triphosphate hydrolases"/>
    <property type="match status" value="2"/>
</dbReference>
<proteinExistence type="predicted"/>
<accession>A0A562T6X6</accession>
<dbReference type="RefSeq" id="WP_145715506.1">
    <property type="nucleotide sequence ID" value="NZ_BAAAFY010000001.1"/>
</dbReference>
<dbReference type="CDD" id="cd00267">
    <property type="entry name" value="ABC_ATPase"/>
    <property type="match status" value="1"/>
</dbReference>
<sequence>MFIKSVHIKKFRGFNDVSFILGTNLTVIAGQNGTQKTTLLGILSQPFTITDKENPLYGERPLCGGNYKSLFSEKFKLSDAFDTPQSHEWTLHINDDEDPEFTVESIKRDSGIRFWKKGDRSKGSGYIQLPVIYLSLSRLFPIGEDTGIGTSKEIVLTNDEFNFYKDWHNKILIIPDVEMTTVDYLVSKQKNTLGVNTEFYDWKMNSAGQDNIGKILLAILSFKRLKTAHGAAYRGGILVIDELDATLYPASQIKLIEALRKFSSQLNLQVIFTTHSLSILERACELHQDQHQKDQVKVVYLQKIDSKVKALENVSFDVIRNKLNVALAIQPPTRKIPVFTEDSEGEIFFRAIIKRRSSGLEFLNCTLGCDNLIELSRKRIKGFKFPESLIVLDGDVKSESSKMRRINQLDNIIILPGQKSPERILAEFLHGLSDESPIWDKIQHGYSKQHVFQDFTLKEIQTNRDKAKAWFNSQKQYWGRNCTNVINPWIENNIQEVEEFISEYEILLTKYKNY</sequence>
<feature type="domain" description="Endonuclease GajA/Old nuclease/RecF-like AAA" evidence="1">
    <location>
        <begin position="202"/>
        <end position="279"/>
    </location>
</feature>
<reference evidence="2 3" key="1">
    <citation type="journal article" date="2013" name="Stand. Genomic Sci.">
        <title>Genomic Encyclopedia of Type Strains, Phase I: The one thousand microbial genomes (KMG-I) project.</title>
        <authorList>
            <person name="Kyrpides N.C."/>
            <person name="Woyke T."/>
            <person name="Eisen J.A."/>
            <person name="Garrity G."/>
            <person name="Lilburn T.G."/>
            <person name="Beck B.J."/>
            <person name="Whitman W.B."/>
            <person name="Hugenholtz P."/>
            <person name="Klenk H.P."/>
        </authorList>
    </citation>
    <scope>NUCLEOTIDE SEQUENCE [LARGE SCALE GENOMIC DNA]</scope>
    <source>
        <strain evidence="2 3">DSM 13484</strain>
    </source>
</reference>
<dbReference type="PANTHER" id="PTHR43581">
    <property type="entry name" value="ATP/GTP PHOSPHATASE"/>
    <property type="match status" value="1"/>
</dbReference>
<evidence type="ECO:0000313" key="2">
    <source>
        <dbReference type="EMBL" id="TWI89285.1"/>
    </source>
</evidence>
<dbReference type="InterPro" id="IPR051396">
    <property type="entry name" value="Bact_Antivir_Def_Nuclease"/>
</dbReference>
<protein>
    <submittedName>
        <fullName evidence="2">AAA15 family ATPase/GTPase</fullName>
    </submittedName>
</protein>
<organism evidence="2 3">
    <name type="scientific">Chitinophaga japonensis</name>
    <name type="common">Flexibacter japonensis</name>
    <dbReference type="NCBI Taxonomy" id="104662"/>
    <lineage>
        <taxon>Bacteria</taxon>
        <taxon>Pseudomonadati</taxon>
        <taxon>Bacteroidota</taxon>
        <taxon>Chitinophagia</taxon>
        <taxon>Chitinophagales</taxon>
        <taxon>Chitinophagaceae</taxon>
        <taxon>Chitinophaga</taxon>
    </lineage>
</organism>